<accession>A0ABC9YZQ3</accession>
<name>A0ABC9YZQ3_9NOCA</name>
<feature type="domain" description="Dynamin N-terminal" evidence="1">
    <location>
        <begin position="50"/>
        <end position="179"/>
    </location>
</feature>
<dbReference type="AlphaFoldDB" id="A0ABC9YZQ3"/>
<evidence type="ECO:0000313" key="3">
    <source>
        <dbReference type="Proteomes" id="UP000037179"/>
    </source>
</evidence>
<gene>
    <name evidence="2" type="ORF">NSK11_contig00083-0015</name>
</gene>
<evidence type="ECO:0000259" key="1">
    <source>
        <dbReference type="Pfam" id="PF00350"/>
    </source>
</evidence>
<dbReference type="RefSeq" id="WP_045438425.1">
    <property type="nucleotide sequence ID" value="NZ_AP028459.1"/>
</dbReference>
<dbReference type="InterPro" id="IPR027417">
    <property type="entry name" value="P-loop_NTPase"/>
</dbReference>
<dbReference type="Gene3D" id="3.40.50.300">
    <property type="entry name" value="P-loop containing nucleotide triphosphate hydrolases"/>
    <property type="match status" value="1"/>
</dbReference>
<proteinExistence type="predicted"/>
<evidence type="ECO:0000313" key="2">
    <source>
        <dbReference type="EMBL" id="GAP30551.1"/>
    </source>
</evidence>
<protein>
    <recommendedName>
        <fullName evidence="1">Dynamin N-terminal domain-containing protein</fullName>
    </recommendedName>
</protein>
<comment type="caution">
    <text evidence="2">The sequence shown here is derived from an EMBL/GenBank/DDBJ whole genome shotgun (WGS) entry which is preliminary data.</text>
</comment>
<reference evidence="2 3" key="2">
    <citation type="journal article" date="2016" name="Genome Announc.">
        <title>Draft Genome Sequence of Erythromycin- and Oxytetracycline-Sensitive Nocardia seriolae Strain U-1 (NBRC 110359).</title>
        <authorList>
            <person name="Imajoh M."/>
            <person name="Sukeda M."/>
            <person name="Shimizu M."/>
            <person name="Yamane J."/>
            <person name="Ohnishi K."/>
            <person name="Oshima S."/>
        </authorList>
    </citation>
    <scope>NUCLEOTIDE SEQUENCE [LARGE SCALE GENOMIC DNA]</scope>
    <source>
        <strain evidence="2 3">U-1</strain>
    </source>
</reference>
<reference evidence="3" key="1">
    <citation type="submission" date="2015-07" db="EMBL/GenBank/DDBJ databases">
        <title>Nocardia seriolae U-1 whole genome shotgun sequence.</title>
        <authorList>
            <person name="Imajoh M."/>
            <person name="Fukumoto Y."/>
            <person name="Sukeda M."/>
            <person name="Yamane J."/>
            <person name="Yamasaki K."/>
            <person name="Shimizu M."/>
            <person name="Ohnishi K."/>
            <person name="Oshima S."/>
        </authorList>
    </citation>
    <scope>NUCLEOTIDE SEQUENCE [LARGE SCALE GENOMIC DNA]</scope>
    <source>
        <strain evidence="3">U-1</strain>
    </source>
</reference>
<dbReference type="Pfam" id="PF00350">
    <property type="entry name" value="Dynamin_N"/>
    <property type="match status" value="1"/>
</dbReference>
<dbReference type="EMBL" id="BBYQ01000083">
    <property type="protein sequence ID" value="GAP30551.1"/>
    <property type="molecule type" value="Genomic_DNA"/>
</dbReference>
<dbReference type="SUPFAM" id="SSF52540">
    <property type="entry name" value="P-loop containing nucleoside triphosphate hydrolases"/>
    <property type="match status" value="1"/>
</dbReference>
<dbReference type="Proteomes" id="UP000037179">
    <property type="component" value="Unassembled WGS sequence"/>
</dbReference>
<keyword evidence="3" id="KW-1185">Reference proteome</keyword>
<organism evidence="2 3">
    <name type="scientific">Nocardia seriolae</name>
    <dbReference type="NCBI Taxonomy" id="37332"/>
    <lineage>
        <taxon>Bacteria</taxon>
        <taxon>Bacillati</taxon>
        <taxon>Actinomycetota</taxon>
        <taxon>Actinomycetes</taxon>
        <taxon>Mycobacteriales</taxon>
        <taxon>Nocardiaceae</taxon>
        <taxon>Nocardia</taxon>
    </lineage>
</organism>
<sequence length="544" mass="57312">MRDDASGVGYGLVPETRGLVAAARRALGDRPWVRGQLEECARRLDEPLRVALAGQLKAGKSTLLNALVGQDIAPTAATECTRLVTWYRNGTAPRVTAYSADGARADVVVRRGRGTEGLPGAHGLTFDLSALRWNSAAPGNAPGSRGTVGPREVEQLAVEWPSAELAQTTIIDTPGISSLSRDVSARTQRLLTPGGPGPALPPADAVLYLLRRLDAADVDFLERIGAGPSGSSAAPQGFSGPLGVIGVVSRADEIGAGRIDALHSARDVAARFATELERTGLCQSVIPVAGLLAFAAATLRQREYDAFEALAAIPTDDLTAALLSADRFAHPDLPLAVPAELRAHLAARFGLFGIRLAVTLIRLGVRGAQALAAELTDRSGLDELRTVLDVQFAQRADELKAHSALTALARILAANPGSAADALLPRVRTLLADVHGFAELRLLAHLRSDELPLPPDDLTELHRLIGGTGVAPTLRLGLAAHPDLVTQREVAFAAVQKWRARARHPLADQSFATACLTAARSAEGLLDILREPPTTPFPVLRPGR</sequence>
<dbReference type="InterPro" id="IPR045063">
    <property type="entry name" value="Dynamin_N"/>
</dbReference>